<dbReference type="EMBL" id="JAGKQM010000002">
    <property type="protein sequence ID" value="KAH0938519.1"/>
    <property type="molecule type" value="Genomic_DNA"/>
</dbReference>
<keyword evidence="2" id="KW-1185">Reference proteome</keyword>
<name>A0ABQ8EA31_BRANA</name>
<feature type="non-terminal residue" evidence="1">
    <location>
        <position position="305"/>
    </location>
</feature>
<evidence type="ECO:0000313" key="1">
    <source>
        <dbReference type="EMBL" id="KAH0938519.1"/>
    </source>
</evidence>
<gene>
    <name evidence="1" type="ORF">HID58_005980</name>
</gene>
<protein>
    <submittedName>
        <fullName evidence="1">Uncharacterized protein</fullName>
    </submittedName>
</protein>
<dbReference type="PANTHER" id="PTHR43215">
    <property type="entry name" value="RADIAL SPOKE HEAD 1 HOMOLOG"/>
    <property type="match status" value="1"/>
</dbReference>
<accession>A0ABQ8EA31</accession>
<dbReference type="Proteomes" id="UP000824890">
    <property type="component" value="Unassembled WGS sequence"/>
</dbReference>
<dbReference type="Gene3D" id="2.20.110.10">
    <property type="entry name" value="Histone H3 K4-specific methyltransferase SET7/9 N-terminal domain"/>
    <property type="match status" value="1"/>
</dbReference>
<proteinExistence type="predicted"/>
<reference evidence="1 2" key="1">
    <citation type="submission" date="2021-05" db="EMBL/GenBank/DDBJ databases">
        <title>Genome Assembly of Synthetic Allotetraploid Brassica napus Reveals Homoeologous Exchanges between Subgenomes.</title>
        <authorList>
            <person name="Davis J.T."/>
        </authorList>
    </citation>
    <scope>NUCLEOTIDE SEQUENCE [LARGE SCALE GENOMIC DNA]</scope>
    <source>
        <strain evidence="2">cv. Da-Ae</strain>
        <tissue evidence="1">Seedling</tissue>
    </source>
</reference>
<evidence type="ECO:0000313" key="2">
    <source>
        <dbReference type="Proteomes" id="UP000824890"/>
    </source>
</evidence>
<comment type="caution">
    <text evidence="1">The sequence shown here is derived from an EMBL/GenBank/DDBJ whole genome shotgun (WGS) entry which is preliminary data.</text>
</comment>
<organism evidence="1 2">
    <name type="scientific">Brassica napus</name>
    <name type="common">Rape</name>
    <dbReference type="NCBI Taxonomy" id="3708"/>
    <lineage>
        <taxon>Eukaryota</taxon>
        <taxon>Viridiplantae</taxon>
        <taxon>Streptophyta</taxon>
        <taxon>Embryophyta</taxon>
        <taxon>Tracheophyta</taxon>
        <taxon>Spermatophyta</taxon>
        <taxon>Magnoliopsida</taxon>
        <taxon>eudicotyledons</taxon>
        <taxon>Gunneridae</taxon>
        <taxon>Pentapetalae</taxon>
        <taxon>rosids</taxon>
        <taxon>malvids</taxon>
        <taxon>Brassicales</taxon>
        <taxon>Brassicaceae</taxon>
        <taxon>Brassiceae</taxon>
        <taxon>Brassica</taxon>
    </lineage>
</organism>
<dbReference type="SUPFAM" id="SSF82185">
    <property type="entry name" value="Histone H3 K4-specific methyltransferase SET7/9 N-terminal domain"/>
    <property type="match status" value="1"/>
</dbReference>
<sequence>MPLWRETSVELSSLRSKGLHPCGQCWICFCALRSKGSLAVSVLLRPFSFEGRRRLEEVAFLCCCATNKVTSSPAFTISKDAADSTDVRSSSQSIMVLSRGSQLLTGVRIRDIKSEQKWTADSGDTAVLSLAIVNLPVGVSASAAAASSMRTVVVRFADADAAAYHITTADFIGVSRRTQRSDAASDAASCDAVQRRRNVQGEMAFLKERETVLLPFLSQGRVNGDVLQATWREDLTHGKGWFYFNKGDRWFANFWKGNASGEGRFYSKSDKRATVNASFFPLRYSETWDDGVLIDQKRCCLGTTY</sequence>
<dbReference type="PANTHER" id="PTHR43215:SF15">
    <property type="entry name" value="PROTEIN ACCUMULATION AND REPLICATION OF CHLOROPLASTS 3, CHLOROPLASTIC"/>
    <property type="match status" value="1"/>
</dbReference>